<dbReference type="Proteomes" id="UP000054558">
    <property type="component" value="Unassembled WGS sequence"/>
</dbReference>
<name>A0A1Y1HWE4_KLENI</name>
<dbReference type="AlphaFoldDB" id="A0A1Y1HWE4"/>
<proteinExistence type="predicted"/>
<gene>
    <name evidence="1" type="ORF">KFL_001300280</name>
</gene>
<protein>
    <recommendedName>
        <fullName evidence="3">MYND-type domain-containing protein</fullName>
    </recommendedName>
</protein>
<organism evidence="1 2">
    <name type="scientific">Klebsormidium nitens</name>
    <name type="common">Green alga</name>
    <name type="synonym">Ulothrix nitens</name>
    <dbReference type="NCBI Taxonomy" id="105231"/>
    <lineage>
        <taxon>Eukaryota</taxon>
        <taxon>Viridiplantae</taxon>
        <taxon>Streptophyta</taxon>
        <taxon>Klebsormidiophyceae</taxon>
        <taxon>Klebsormidiales</taxon>
        <taxon>Klebsormidiaceae</taxon>
        <taxon>Klebsormidium</taxon>
    </lineage>
</organism>
<reference evidence="1 2" key="1">
    <citation type="journal article" date="2014" name="Nat. Commun.">
        <title>Klebsormidium flaccidum genome reveals primary factors for plant terrestrial adaptation.</title>
        <authorList>
            <person name="Hori K."/>
            <person name="Maruyama F."/>
            <person name="Fujisawa T."/>
            <person name="Togashi T."/>
            <person name="Yamamoto N."/>
            <person name="Seo M."/>
            <person name="Sato S."/>
            <person name="Yamada T."/>
            <person name="Mori H."/>
            <person name="Tajima N."/>
            <person name="Moriyama T."/>
            <person name="Ikeuchi M."/>
            <person name="Watanabe M."/>
            <person name="Wada H."/>
            <person name="Kobayashi K."/>
            <person name="Saito M."/>
            <person name="Masuda T."/>
            <person name="Sasaki-Sekimoto Y."/>
            <person name="Mashiguchi K."/>
            <person name="Awai K."/>
            <person name="Shimojima M."/>
            <person name="Masuda S."/>
            <person name="Iwai M."/>
            <person name="Nobusawa T."/>
            <person name="Narise T."/>
            <person name="Kondo S."/>
            <person name="Saito H."/>
            <person name="Sato R."/>
            <person name="Murakawa M."/>
            <person name="Ihara Y."/>
            <person name="Oshima-Yamada Y."/>
            <person name="Ohtaka K."/>
            <person name="Satoh M."/>
            <person name="Sonobe K."/>
            <person name="Ishii M."/>
            <person name="Ohtani R."/>
            <person name="Kanamori-Sato M."/>
            <person name="Honoki R."/>
            <person name="Miyazaki D."/>
            <person name="Mochizuki H."/>
            <person name="Umetsu J."/>
            <person name="Higashi K."/>
            <person name="Shibata D."/>
            <person name="Kamiya Y."/>
            <person name="Sato N."/>
            <person name="Nakamura Y."/>
            <person name="Tabata S."/>
            <person name="Ida S."/>
            <person name="Kurokawa K."/>
            <person name="Ohta H."/>
        </authorList>
    </citation>
    <scope>NUCLEOTIDE SEQUENCE [LARGE SCALE GENOMIC DNA]</scope>
    <source>
        <strain evidence="1 2">NIES-2285</strain>
    </source>
</reference>
<evidence type="ECO:0000313" key="1">
    <source>
        <dbReference type="EMBL" id="GAQ82964.1"/>
    </source>
</evidence>
<evidence type="ECO:0008006" key="3">
    <source>
        <dbReference type="Google" id="ProtNLM"/>
    </source>
</evidence>
<keyword evidence="2" id="KW-1185">Reference proteome</keyword>
<sequence length="426" mass="47507">MRPEGSQVLQRILSNAQSADDTTSFLAVRRLKDIFLTYLASDQFVLESAVHTAAFVLESGIMKPIKQGLEDIAAGQSWTLTSDPKELERNVGSGTSRNVSLVFLKPVTYLQALFGLAIDKRTVNFILKEFPALPLLLRTIFQMETLSKLRKKFPEQRPDLETRDAIVRTLQKLFLQENIALETAQSTGFFTAVLQYALEADSPQCLTDAIRRVVCLIQAVCNDFDGHALKSDLLLFATKVFHNPSEKIEILWTIRILQKCLHDCVRLPGGPSRPFPKSPPLRSSVLALVLCGEFLEPSDHRFLVGFACILKHGSFDVIVDQQETEISARKDPVVVEIAKQLRAILSADTPGDPTLYVFPNKSRYQKAAFEEAMRTGLVARSRKSARRCSGPGCEKEETKPGEFRVCSACKLAVYCGRGFRVRSTPV</sequence>
<accession>A0A1Y1HWE4</accession>
<dbReference type="EMBL" id="DF237079">
    <property type="protein sequence ID" value="GAQ82964.1"/>
    <property type="molecule type" value="Genomic_DNA"/>
</dbReference>
<evidence type="ECO:0000313" key="2">
    <source>
        <dbReference type="Proteomes" id="UP000054558"/>
    </source>
</evidence>